<feature type="region of interest" description="Disordered" evidence="1">
    <location>
        <begin position="355"/>
        <end position="377"/>
    </location>
</feature>
<feature type="chain" id="PRO_5020413670" evidence="2">
    <location>
        <begin position="24"/>
        <end position="537"/>
    </location>
</feature>
<name>A0A4R1PP63_9FIRM</name>
<evidence type="ECO:0000313" key="3">
    <source>
        <dbReference type="EMBL" id="TCL32198.1"/>
    </source>
</evidence>
<keyword evidence="2" id="KW-0732">Signal</keyword>
<feature type="signal peptide" evidence="2">
    <location>
        <begin position="1"/>
        <end position="23"/>
    </location>
</feature>
<protein>
    <submittedName>
        <fullName evidence="3">Uncharacterized protein</fullName>
    </submittedName>
</protein>
<feature type="compositionally biased region" description="Basic and acidic residues" evidence="1">
    <location>
        <begin position="355"/>
        <end position="364"/>
    </location>
</feature>
<proteinExistence type="predicted"/>
<evidence type="ECO:0000256" key="2">
    <source>
        <dbReference type="SAM" id="SignalP"/>
    </source>
</evidence>
<organism evidence="3 4">
    <name type="scientific">Anaerospora hongkongensis</name>
    <dbReference type="NCBI Taxonomy" id="244830"/>
    <lineage>
        <taxon>Bacteria</taxon>
        <taxon>Bacillati</taxon>
        <taxon>Bacillota</taxon>
        <taxon>Negativicutes</taxon>
        <taxon>Selenomonadales</taxon>
        <taxon>Sporomusaceae</taxon>
        <taxon>Anaerospora</taxon>
    </lineage>
</organism>
<dbReference type="OrthoDB" id="10021501at2"/>
<comment type="caution">
    <text evidence="3">The sequence shown here is derived from an EMBL/GenBank/DDBJ whole genome shotgun (WGS) entry which is preliminary data.</text>
</comment>
<evidence type="ECO:0000256" key="1">
    <source>
        <dbReference type="SAM" id="MobiDB-lite"/>
    </source>
</evidence>
<dbReference type="AlphaFoldDB" id="A0A4R1PP63"/>
<sequence>MKKHLLASVLAVALASVCSTTEAANTINQAGIPSVITGINVNDKCLGIMNITNDPSCGAKAYSAVNTLATNPTQAIKDFGARFVDKFLQTNVLGNKTMDEGISLAIQEAFGHIGGSADDLASAVASLNSGVATEIPAVIGKGGDLINPETGTLGMLANGTALTANPASALGSVSGQYSTGEVIESTGTEQSMGQGNANIPNGGITEQEMSQIAGQLAFKLSDNSSFSVKIDGPQCVRAFGYIDPLNPLVRTNVTYSAGVFTFGPCVVWGAPVLNKSEWYAQATKAEKTFKFRYAELLPNKPPRKGTVTVIVRTLVNELNTFATANEQNGTEYNNNAYQSGLGFDTLDTLPQLSKETKEKDKGKVEPINGNDTGGQQAGQMDLNTIAEPTTTMQQLTAPQGFPNNNNSNKVSDNNTGLLNGVGSLLNSLGSYLGGGSINPGVVKQPGGLTVETPEAAKAAANSKQAIAALQSNKTPDDVRKENYKTMTPLFKDAAALLKQRGIDAASKEALAKQYQEGSAYTDLKHTWDMNRIDRFLN</sequence>
<gene>
    <name evidence="3" type="ORF">EV210_12318</name>
</gene>
<reference evidence="3 4" key="1">
    <citation type="submission" date="2019-03" db="EMBL/GenBank/DDBJ databases">
        <title>Genomic Encyclopedia of Type Strains, Phase IV (KMG-IV): sequencing the most valuable type-strain genomes for metagenomic binning, comparative biology and taxonomic classification.</title>
        <authorList>
            <person name="Goeker M."/>
        </authorList>
    </citation>
    <scope>NUCLEOTIDE SEQUENCE [LARGE SCALE GENOMIC DNA]</scope>
    <source>
        <strain evidence="3 4">DSM 15969</strain>
    </source>
</reference>
<dbReference type="Proteomes" id="UP000295063">
    <property type="component" value="Unassembled WGS sequence"/>
</dbReference>
<evidence type="ECO:0000313" key="4">
    <source>
        <dbReference type="Proteomes" id="UP000295063"/>
    </source>
</evidence>
<accession>A0A4R1PP63</accession>
<keyword evidence="4" id="KW-1185">Reference proteome</keyword>
<dbReference type="EMBL" id="SLUI01000023">
    <property type="protein sequence ID" value="TCL32198.1"/>
    <property type="molecule type" value="Genomic_DNA"/>
</dbReference>
<dbReference type="RefSeq" id="WP_132083506.1">
    <property type="nucleotide sequence ID" value="NZ_SLUI01000023.1"/>
</dbReference>